<evidence type="ECO:0000256" key="3">
    <source>
        <dbReference type="ARBA" id="ARBA00022806"/>
    </source>
</evidence>
<dbReference type="PROSITE" id="PS51198">
    <property type="entry name" value="UVRD_HELICASE_ATP_BIND"/>
    <property type="match status" value="1"/>
</dbReference>
<evidence type="ECO:0000313" key="7">
    <source>
        <dbReference type="EMBL" id="EWT02627.1"/>
    </source>
</evidence>
<feature type="domain" description="UvrD-like helicase ATP-binding" evidence="6">
    <location>
        <begin position="174"/>
        <end position="510"/>
    </location>
</feature>
<keyword evidence="4 5" id="KW-0067">ATP-binding</keyword>
<keyword evidence="2 5" id="KW-0378">Hydrolase</keyword>
<evidence type="ECO:0000313" key="8">
    <source>
        <dbReference type="Proteomes" id="UP000019489"/>
    </source>
</evidence>
<proteinExistence type="predicted"/>
<evidence type="ECO:0000256" key="2">
    <source>
        <dbReference type="ARBA" id="ARBA00022801"/>
    </source>
</evidence>
<evidence type="ECO:0000256" key="4">
    <source>
        <dbReference type="ARBA" id="ARBA00022840"/>
    </source>
</evidence>
<dbReference type="Pfam" id="PF13538">
    <property type="entry name" value="UvrD_C_2"/>
    <property type="match status" value="1"/>
</dbReference>
<dbReference type="OrthoDB" id="9787585at2"/>
<accession>W9GBM9</accession>
<comment type="caution">
    <text evidence="7">The sequence shown here is derived from an EMBL/GenBank/DDBJ whole genome shotgun (WGS) entry which is preliminary data.</text>
</comment>
<evidence type="ECO:0000256" key="5">
    <source>
        <dbReference type="PROSITE-ProRule" id="PRU00560"/>
    </source>
</evidence>
<dbReference type="InterPro" id="IPR014016">
    <property type="entry name" value="UvrD-like_ATP-bd"/>
</dbReference>
<keyword evidence="1 5" id="KW-0547">Nucleotide-binding</keyword>
<keyword evidence="8" id="KW-1185">Reference proteome</keyword>
<dbReference type="RefSeq" id="WP_034802775.1">
    <property type="nucleotide sequence ID" value="NZ_AWSA01000009.1"/>
</dbReference>
<protein>
    <recommendedName>
        <fullName evidence="6">UvrD-like helicase ATP-binding domain-containing protein</fullName>
    </recommendedName>
</protein>
<sequence>MPKAAELAQEQKYFDRAWEERERKRANLKIAHQAAGGPNKGIAAVKRAADRELEKIGGPDDPVAFGRFDQNGNCTYIGNHLISTDERDVLVINWQAKAAEPFYRATIQDTLGLRLKRTFTTERNKVLDFEDVVFAKLIENLEELTGPEQWGVDDAVLRDLDAARSGEMRDIVQTIHAAQYELIQKPLDRLLLIQGGPGTGKTAVALHRISWLLFNHQEALSPQDCLVVGPNPTFTRYIKSVLPGLGDADVNYRDLRALGPQSSHGTPEEVELARIKGERRMATLLRTGLWQRVRFPERVEVLEIGTGRGAPTFTRQEVEAELRRHVRRGTYTAGRLAFRTYLTIQSGQRAGRRAAPTAQAIDNAVERVWPSLTAQAFLRDLFGSRERLLAAGGDDFTARDINLLQRTPAEKLSEEKWSDADVALLDELDELINGRASTYTHIVVDEAQDLSPMQLRSIRRRSRTGSMTVVGDIAQSTGAWARDSWEEVAADLTGEVEVESADLTLGYRVPRQVFEFAAQLLPFAAPEVTAPRIVRDGPAEPELTEVETAELATAAVAAARQHAGSGRFVGVIAPDRIRPLVIDEFKERDISWADVSAGELGQSINLARPLEAKGLEFDAVVVVDPTGIVEEAERGYRMLYVALTRTTKYLTVVHDGVAMPVPSPDGLPDEAKALATVLTVEEPPAEGEDITAAPSLPELDELPNVRHSTAAPKPAPSHGADLANMIVRAASASVAEQIRASVAPAQWAALLDQLRRDLDVSPDDLFELFD</sequence>
<dbReference type="PANTHER" id="PTHR11070:SF45">
    <property type="entry name" value="DNA 3'-5' HELICASE"/>
    <property type="match status" value="1"/>
</dbReference>
<dbReference type="AlphaFoldDB" id="W9GBM9"/>
<dbReference type="STRING" id="1386089.N865_02865"/>
<dbReference type="Gene3D" id="3.40.50.300">
    <property type="entry name" value="P-loop containing nucleotide triphosphate hydrolases"/>
    <property type="match status" value="2"/>
</dbReference>
<dbReference type="InterPro" id="IPR027417">
    <property type="entry name" value="P-loop_NTPase"/>
</dbReference>
<evidence type="ECO:0000256" key="1">
    <source>
        <dbReference type="ARBA" id="ARBA00022741"/>
    </source>
</evidence>
<evidence type="ECO:0000259" key="6">
    <source>
        <dbReference type="PROSITE" id="PS51198"/>
    </source>
</evidence>
<dbReference type="EMBL" id="AWSA01000009">
    <property type="protein sequence ID" value="EWT02627.1"/>
    <property type="molecule type" value="Genomic_DNA"/>
</dbReference>
<feature type="binding site" evidence="5">
    <location>
        <begin position="195"/>
        <end position="202"/>
    </location>
    <ligand>
        <name>ATP</name>
        <dbReference type="ChEBI" id="CHEBI:30616"/>
    </ligand>
</feature>
<dbReference type="SUPFAM" id="SSF52540">
    <property type="entry name" value="P-loop containing nucleoside triphosphate hydrolases"/>
    <property type="match status" value="1"/>
</dbReference>
<keyword evidence="3 5" id="KW-0347">Helicase</keyword>
<dbReference type="eggNOG" id="COG3973">
    <property type="taxonomic scope" value="Bacteria"/>
</dbReference>
<dbReference type="InterPro" id="IPR000212">
    <property type="entry name" value="DNA_helicase_UvrD/REP"/>
</dbReference>
<gene>
    <name evidence="7" type="ORF">N865_02865</name>
</gene>
<organism evidence="7 8">
    <name type="scientific">Intrasporangium oryzae NRRL B-24470</name>
    <dbReference type="NCBI Taxonomy" id="1386089"/>
    <lineage>
        <taxon>Bacteria</taxon>
        <taxon>Bacillati</taxon>
        <taxon>Actinomycetota</taxon>
        <taxon>Actinomycetes</taxon>
        <taxon>Micrococcales</taxon>
        <taxon>Intrasporangiaceae</taxon>
        <taxon>Intrasporangium</taxon>
    </lineage>
</organism>
<reference evidence="7 8" key="1">
    <citation type="submission" date="2013-08" db="EMBL/GenBank/DDBJ databases">
        <title>Intrasporangium oryzae NRRL B-24470.</title>
        <authorList>
            <person name="Liu H."/>
            <person name="Wang G."/>
        </authorList>
    </citation>
    <scope>NUCLEOTIDE SEQUENCE [LARGE SCALE GENOMIC DNA]</scope>
    <source>
        <strain evidence="7 8">NRRL B-24470</strain>
    </source>
</reference>
<dbReference type="GO" id="GO:0005524">
    <property type="term" value="F:ATP binding"/>
    <property type="evidence" value="ECO:0007669"/>
    <property type="project" value="UniProtKB-UniRule"/>
</dbReference>
<dbReference type="GO" id="GO:0016787">
    <property type="term" value="F:hydrolase activity"/>
    <property type="evidence" value="ECO:0007669"/>
    <property type="project" value="UniProtKB-UniRule"/>
</dbReference>
<dbReference type="GO" id="GO:0005829">
    <property type="term" value="C:cytosol"/>
    <property type="evidence" value="ECO:0007669"/>
    <property type="project" value="TreeGrafter"/>
</dbReference>
<dbReference type="InterPro" id="IPR027785">
    <property type="entry name" value="UvrD-like_helicase_C"/>
</dbReference>
<dbReference type="GO" id="GO:0000725">
    <property type="term" value="P:recombinational repair"/>
    <property type="evidence" value="ECO:0007669"/>
    <property type="project" value="TreeGrafter"/>
</dbReference>
<dbReference type="Proteomes" id="UP000019489">
    <property type="component" value="Unassembled WGS sequence"/>
</dbReference>
<dbReference type="PATRIC" id="fig|1386089.3.peg.1193"/>
<dbReference type="PANTHER" id="PTHR11070">
    <property type="entry name" value="UVRD / RECB / PCRA DNA HELICASE FAMILY MEMBER"/>
    <property type="match status" value="1"/>
</dbReference>
<dbReference type="GO" id="GO:0043138">
    <property type="term" value="F:3'-5' DNA helicase activity"/>
    <property type="evidence" value="ECO:0007669"/>
    <property type="project" value="TreeGrafter"/>
</dbReference>
<dbReference type="GO" id="GO:0003677">
    <property type="term" value="F:DNA binding"/>
    <property type="evidence" value="ECO:0007669"/>
    <property type="project" value="InterPro"/>
</dbReference>
<dbReference type="Pfam" id="PF00580">
    <property type="entry name" value="UvrD-helicase"/>
    <property type="match status" value="1"/>
</dbReference>
<name>W9GBM9_9MICO</name>